<keyword evidence="5" id="KW-0720">Serine protease</keyword>
<dbReference type="EMBL" id="JACCBU010000001">
    <property type="protein sequence ID" value="NYE70153.1"/>
    <property type="molecule type" value="Genomic_DNA"/>
</dbReference>
<keyword evidence="4 8" id="KW-0378">Hydrolase</keyword>
<dbReference type="Gene3D" id="3.40.50.1820">
    <property type="entry name" value="alpha/beta hydrolase"/>
    <property type="match status" value="1"/>
</dbReference>
<dbReference type="PANTHER" id="PTHR42881:SF2">
    <property type="entry name" value="PROLYL ENDOPEPTIDASE"/>
    <property type="match status" value="1"/>
</dbReference>
<evidence type="ECO:0000259" key="6">
    <source>
        <dbReference type="Pfam" id="PF00326"/>
    </source>
</evidence>
<feature type="domain" description="Peptidase S9A N-terminal" evidence="7">
    <location>
        <begin position="9"/>
        <end position="397"/>
    </location>
</feature>
<evidence type="ECO:0000256" key="5">
    <source>
        <dbReference type="ARBA" id="ARBA00022825"/>
    </source>
</evidence>
<gene>
    <name evidence="8" type="ORF">BKA15_001482</name>
</gene>
<dbReference type="AlphaFoldDB" id="A0A7Y9LAU9"/>
<dbReference type="GO" id="GO:0005829">
    <property type="term" value="C:cytosol"/>
    <property type="evidence" value="ECO:0007669"/>
    <property type="project" value="TreeGrafter"/>
</dbReference>
<dbReference type="InterPro" id="IPR023302">
    <property type="entry name" value="Pept_S9A_N"/>
</dbReference>
<reference evidence="8 9" key="1">
    <citation type="submission" date="2020-07" db="EMBL/GenBank/DDBJ databases">
        <title>Sequencing the genomes of 1000 actinobacteria strains.</title>
        <authorList>
            <person name="Klenk H.-P."/>
        </authorList>
    </citation>
    <scope>NUCLEOTIDE SEQUENCE [LARGE SCALE GENOMIC DNA]</scope>
    <source>
        <strain evidence="8 9">DSM 22083</strain>
    </source>
</reference>
<dbReference type="InterPro" id="IPR002470">
    <property type="entry name" value="Peptidase_S9A"/>
</dbReference>
<protein>
    <recommendedName>
        <fullName evidence="2">prolyl oligopeptidase</fullName>
        <ecNumber evidence="2">3.4.21.26</ecNumber>
    </recommendedName>
</protein>
<evidence type="ECO:0000256" key="2">
    <source>
        <dbReference type="ARBA" id="ARBA00011897"/>
    </source>
</evidence>
<dbReference type="InterPro" id="IPR001375">
    <property type="entry name" value="Peptidase_S9_cat"/>
</dbReference>
<evidence type="ECO:0000256" key="3">
    <source>
        <dbReference type="ARBA" id="ARBA00022670"/>
    </source>
</evidence>
<evidence type="ECO:0000313" key="8">
    <source>
        <dbReference type="EMBL" id="NYE70153.1"/>
    </source>
</evidence>
<dbReference type="GO" id="GO:0006508">
    <property type="term" value="P:proteolysis"/>
    <property type="evidence" value="ECO:0007669"/>
    <property type="project" value="UniProtKB-KW"/>
</dbReference>
<organism evidence="8 9">
    <name type="scientific">Microlunatus parietis</name>
    <dbReference type="NCBI Taxonomy" id="682979"/>
    <lineage>
        <taxon>Bacteria</taxon>
        <taxon>Bacillati</taxon>
        <taxon>Actinomycetota</taxon>
        <taxon>Actinomycetes</taxon>
        <taxon>Propionibacteriales</taxon>
        <taxon>Propionibacteriaceae</taxon>
        <taxon>Microlunatus</taxon>
    </lineage>
</organism>
<sequence length="671" mass="72423">MHLQTRSYPEAERGTVVDDLHSRRVADPYRWLEDTANQQTRSWVAAQDQLWFAHAAALPDRYRFRRRVAELSAVGMITVPTWRGDRRFFERRDAGREQPVLIMVDPAGERILVDPVALDPSGRTRLDTWQVSPDGGVLAYQLAHGGAEDGTLHLLDVGTGDQLDRPLDGCRHAPVGWLPDSRTFYYVRNGRLLLHRLGTDDEAVVLGDPAAYGLELSRDGRWLVVSKGYGTRNDVWLADLADGRLDRPALIPVQEGIDARTMLTVAADGRLYVATTLAADAGRICVADPQRPHAEHWRELVPELPEAPLSNIAFLDSASRPLLLVGRTVDGIAELGLHDRESGARVGEVELPGAGTVGSISTRPEGGPEAWYDYCDSVTPTAVHRFDARTGRSELWARPPGLDRTPPVELRRLSCVSADGTDVGLTVHAPPGPGPQPARPTILYGYGGFGQSLIPTYSAFSLAWVEAGGVFAAVRTRGGSERGEAWHRAGAGAAKQNVFDDFTSAAEKLIMDGWTTPDRLAAFGESNGGLTVGAVLTRRPELFAAAVCSSPVLDMVRYELSGHGPAWVPEYGSAADPEQLGWLLAYSPYHRVREGVAYPAVLFTVSADDARVDPLHARKMCAALQHATTGGPVLLRTSEGESHTGGTVSGGVALAADVLAFLGAHTGLTRP</sequence>
<comment type="caution">
    <text evidence="8">The sequence shown here is derived from an EMBL/GenBank/DDBJ whole genome shotgun (WGS) entry which is preliminary data.</text>
</comment>
<evidence type="ECO:0000259" key="7">
    <source>
        <dbReference type="Pfam" id="PF02897"/>
    </source>
</evidence>
<evidence type="ECO:0000256" key="4">
    <source>
        <dbReference type="ARBA" id="ARBA00022801"/>
    </source>
</evidence>
<dbReference type="GO" id="GO:0004252">
    <property type="term" value="F:serine-type endopeptidase activity"/>
    <property type="evidence" value="ECO:0007669"/>
    <property type="project" value="UniProtKB-EC"/>
</dbReference>
<feature type="domain" description="Peptidase S9 prolyl oligopeptidase catalytic" evidence="6">
    <location>
        <begin position="460"/>
        <end position="667"/>
    </location>
</feature>
<dbReference type="Proteomes" id="UP000569914">
    <property type="component" value="Unassembled WGS sequence"/>
</dbReference>
<dbReference type="GO" id="GO:0070012">
    <property type="term" value="F:oligopeptidase activity"/>
    <property type="evidence" value="ECO:0007669"/>
    <property type="project" value="TreeGrafter"/>
</dbReference>
<name>A0A7Y9LAU9_9ACTN</name>
<dbReference type="PRINTS" id="PR00862">
    <property type="entry name" value="PROLIGOPTASE"/>
</dbReference>
<dbReference type="InterPro" id="IPR051167">
    <property type="entry name" value="Prolyl_oligopep/macrocyclase"/>
</dbReference>
<dbReference type="PANTHER" id="PTHR42881">
    <property type="entry name" value="PROLYL ENDOPEPTIDASE"/>
    <property type="match status" value="1"/>
</dbReference>
<dbReference type="SUPFAM" id="SSF53474">
    <property type="entry name" value="alpha/beta-Hydrolases"/>
    <property type="match status" value="1"/>
</dbReference>
<keyword evidence="9" id="KW-1185">Reference proteome</keyword>
<dbReference type="RefSeq" id="WP_179749406.1">
    <property type="nucleotide sequence ID" value="NZ_JACCBU010000001.1"/>
</dbReference>
<dbReference type="InterPro" id="IPR029058">
    <property type="entry name" value="AB_hydrolase_fold"/>
</dbReference>
<dbReference type="Pfam" id="PF02897">
    <property type="entry name" value="Peptidase_S9_N"/>
    <property type="match status" value="1"/>
</dbReference>
<dbReference type="EC" id="3.4.21.26" evidence="2"/>
<dbReference type="Pfam" id="PF00326">
    <property type="entry name" value="Peptidase_S9"/>
    <property type="match status" value="1"/>
</dbReference>
<keyword evidence="3" id="KW-0645">Protease</keyword>
<proteinExistence type="predicted"/>
<dbReference type="SUPFAM" id="SSF50993">
    <property type="entry name" value="Peptidase/esterase 'gauge' domain"/>
    <property type="match status" value="1"/>
</dbReference>
<evidence type="ECO:0000313" key="9">
    <source>
        <dbReference type="Proteomes" id="UP000569914"/>
    </source>
</evidence>
<comment type="catalytic activity">
    <reaction evidence="1">
        <text>Hydrolysis of Pro-|-Xaa &gt;&gt; Ala-|-Xaa in oligopeptides.</text>
        <dbReference type="EC" id="3.4.21.26"/>
    </reaction>
</comment>
<accession>A0A7Y9LAU9</accession>
<evidence type="ECO:0000256" key="1">
    <source>
        <dbReference type="ARBA" id="ARBA00001070"/>
    </source>
</evidence>
<dbReference type="Gene3D" id="2.130.10.120">
    <property type="entry name" value="Prolyl oligopeptidase, N-terminal domain"/>
    <property type="match status" value="1"/>
</dbReference>